<dbReference type="InterPro" id="IPR027417">
    <property type="entry name" value="P-loop_NTPase"/>
</dbReference>
<dbReference type="InterPro" id="IPR006517">
    <property type="entry name" value="Phage_terminase_lsu-like_C"/>
</dbReference>
<dbReference type="Gene3D" id="3.40.50.300">
    <property type="entry name" value="P-loop containing nucleotide triphosphate hydrolases"/>
    <property type="match status" value="1"/>
</dbReference>
<dbReference type="Pfam" id="PF17289">
    <property type="entry name" value="Terminase_6C"/>
    <property type="match status" value="1"/>
</dbReference>
<dbReference type="Gene3D" id="3.30.420.240">
    <property type="match status" value="1"/>
</dbReference>
<dbReference type="InterPro" id="IPR035421">
    <property type="entry name" value="Terminase_6C"/>
</dbReference>
<keyword evidence="1" id="KW-1188">Viral release from host cell</keyword>
<organism evidence="3">
    <name type="scientific">Thermodesulfovibrio aggregans</name>
    <dbReference type="NCBI Taxonomy" id="86166"/>
    <lineage>
        <taxon>Bacteria</taxon>
        <taxon>Pseudomonadati</taxon>
        <taxon>Nitrospirota</taxon>
        <taxon>Thermodesulfovibrionia</taxon>
        <taxon>Thermodesulfovibrionales</taxon>
        <taxon>Thermodesulfovibrionaceae</taxon>
        <taxon>Thermodesulfovibrio</taxon>
    </lineage>
</organism>
<proteinExistence type="predicted"/>
<dbReference type="AlphaFoldDB" id="A0A7C4AJZ7"/>
<dbReference type="EMBL" id="DTHO01000058">
    <property type="protein sequence ID" value="HGG99842.1"/>
    <property type="molecule type" value="Genomic_DNA"/>
</dbReference>
<dbReference type="Pfam" id="PF03237">
    <property type="entry name" value="Terminase_6N"/>
    <property type="match status" value="1"/>
</dbReference>
<comment type="caution">
    <text evidence="3">The sequence shown here is derived from an EMBL/GenBank/DDBJ whole genome shotgun (WGS) entry which is preliminary data.</text>
</comment>
<accession>A0A7C4AJZ7</accession>
<sequence length="516" mass="59305">MSILKEVLSRIDVSGEIERRERAERASQDFGFFCQYYLSHAFNLPMAEYQRVIIEVINSGEVRREHIAILSRHVKEKARSCLREGRFEGLLDIEPRDHGKTTRMAQAFPLWLVLTKQNVFPVIVSASSDSARDILESIRFELEHNEKILEDFGSLKGEIWTGRKIVLKNGNAIAALGAGQSARGIKDRYKRPTHIICDDLLKDQEVESKVSRDKVYRWFKRVVMNLGKGAKVIIVNTILHPDDLPSRLLKEIETETLKDWVGVVFSAITPEGKPLWAERWSLEDIEKKREQLGSFVFATEWMNEPIAEEERKFKSEWFQFYEQSELRNIRFERVVMAVDPAVGKATGDYSAIVVVGITANGQVYVLDAEGEKISDLALIRRITDKYIAWRPDKILFETQTFQEIYKNQLLREALREGIVLPVKGIKHTVNKELRISKLSPLVEAGIILFKRTQSLLLQQLEEFPRGHDDMPDALEMAVSEAISKRIAQPVAVPLGIYRHTGHILRGNNLYRRTAWL</sequence>
<protein>
    <recommendedName>
        <fullName evidence="2">Terminase large subunit gp17-like C-terminal domain-containing protein</fullName>
    </recommendedName>
</protein>
<gene>
    <name evidence="3" type="ORF">ENV75_05285</name>
</gene>
<evidence type="ECO:0000313" key="3">
    <source>
        <dbReference type="EMBL" id="HGG99842.1"/>
    </source>
</evidence>
<evidence type="ECO:0000256" key="1">
    <source>
        <dbReference type="ARBA" id="ARBA00022612"/>
    </source>
</evidence>
<name>A0A7C4AJZ7_9BACT</name>
<reference evidence="3" key="1">
    <citation type="journal article" date="2020" name="mSystems">
        <title>Genome- and Community-Level Interaction Insights into Carbon Utilization and Element Cycling Functions of Hydrothermarchaeota in Hydrothermal Sediment.</title>
        <authorList>
            <person name="Zhou Z."/>
            <person name="Liu Y."/>
            <person name="Xu W."/>
            <person name="Pan J."/>
            <person name="Luo Z.H."/>
            <person name="Li M."/>
        </authorList>
    </citation>
    <scope>NUCLEOTIDE SEQUENCE [LARGE SCALE GENOMIC DNA]</scope>
    <source>
        <strain evidence="3">SpSt-788</strain>
    </source>
</reference>
<evidence type="ECO:0000259" key="2">
    <source>
        <dbReference type="Pfam" id="PF17289"/>
    </source>
</evidence>
<dbReference type="NCBIfam" id="TIGR01630">
    <property type="entry name" value="psiM2_ORF9"/>
    <property type="match status" value="1"/>
</dbReference>
<feature type="domain" description="Terminase large subunit gp17-like C-terminal" evidence="2">
    <location>
        <begin position="336"/>
        <end position="479"/>
    </location>
</feature>